<sequence>MGEGLWVLLLVLCSGFLSRFDLAVSLSRDEAATVIAINEELRIPGWGVTGNASGSSDVYCSWPGIRCDAQNSTVEELHLSRLFLGGNLSLISQLAALKKLDLAANSFRGPIPPSLGNLSKLEFLDMSMNMFSGSIPKELSGLRSLKALNFSDNLLVGEIPGELRQLEKLEEFQVSSNSLNGSIPAWLGNSSSLRVFAAYENELGGEIPENLGNASQLRSLNLHSNRLEGNIPKNLFAAGKLQVLILTQNRLGGEIPDEIGSCQSLSSVRIGDNNLVGAIPPTIGNASSLTYFEADNNNLSGVIAPEFALCSNLTLLNLASNGFNGTIPEELGSLPDLQELILYGNSFFGEIPLSILGSKNLNKLDVSNNRLNGTIPAEICNGSRLQYLVLGENLIKGEIPHGIGNCIKLLELHLGSNYLTGSIPTEIGRLKNLQISLNLSFNHLHGGLPSELGKLDKLVSLDVSNNKLSGPIPPEFRGMMSLIEVNFSNNLLAGPIPEFVPFQKSPNSSFSGNVGLCGVPLNSLCDGSNVDSHEGLHHRVSYKIVLAVVGSGAAVFVAVSIVVLLFMMRERQEKVARASRAAEKDETNNRPTIVAGNIFIENLKQAIDLDSSVQATLKDSNIVSTGTFSTVYKVVMPSGLVLLVKRLKSVDRSIIHHQSKMIRELDRLSRLSHVNLMTPIGYAIYEDVALLLHCYLPNGTLAQLLHVVSKEPEYEPDWPRRLSIAIGVAEGLAFLHHLAVIHLDICSGIVFLDADFNAVVGEIEISKLLDPSRGTASISAVAGSFGYIPPEYAYTMQVTAPGNVYSYGVILLEILTTRLPVDEVFGEGTDLVKWVQGAPMRGETPEQILDAKLSTVSFTWRKEMLAVLRVALLCTDNIPAKRPKMKKVLEMLQEVKQN</sequence>
<dbReference type="Proteomes" id="UP001057402">
    <property type="component" value="Chromosome 6"/>
</dbReference>
<organism evidence="1 2">
    <name type="scientific">Melastoma candidum</name>
    <dbReference type="NCBI Taxonomy" id="119954"/>
    <lineage>
        <taxon>Eukaryota</taxon>
        <taxon>Viridiplantae</taxon>
        <taxon>Streptophyta</taxon>
        <taxon>Embryophyta</taxon>
        <taxon>Tracheophyta</taxon>
        <taxon>Spermatophyta</taxon>
        <taxon>Magnoliopsida</taxon>
        <taxon>eudicotyledons</taxon>
        <taxon>Gunneridae</taxon>
        <taxon>Pentapetalae</taxon>
        <taxon>rosids</taxon>
        <taxon>malvids</taxon>
        <taxon>Myrtales</taxon>
        <taxon>Melastomataceae</taxon>
        <taxon>Melastomatoideae</taxon>
        <taxon>Melastomateae</taxon>
        <taxon>Melastoma</taxon>
    </lineage>
</organism>
<keyword evidence="2" id="KW-1185">Reference proteome</keyword>
<protein>
    <submittedName>
        <fullName evidence="1">Uncharacterized protein</fullName>
    </submittedName>
</protein>
<evidence type="ECO:0000313" key="1">
    <source>
        <dbReference type="EMBL" id="KAI4363990.1"/>
    </source>
</evidence>
<reference evidence="2" key="1">
    <citation type="journal article" date="2023" name="Front. Plant Sci.">
        <title>Chromosomal-level genome assembly of Melastoma candidum provides insights into trichome evolution.</title>
        <authorList>
            <person name="Zhong Y."/>
            <person name="Wu W."/>
            <person name="Sun C."/>
            <person name="Zou P."/>
            <person name="Liu Y."/>
            <person name="Dai S."/>
            <person name="Zhou R."/>
        </authorList>
    </citation>
    <scope>NUCLEOTIDE SEQUENCE [LARGE SCALE GENOMIC DNA]</scope>
</reference>
<evidence type="ECO:0000313" key="2">
    <source>
        <dbReference type="Proteomes" id="UP001057402"/>
    </source>
</evidence>
<comment type="caution">
    <text evidence="1">The sequence shown here is derived from an EMBL/GenBank/DDBJ whole genome shotgun (WGS) entry which is preliminary data.</text>
</comment>
<accession>A0ACB9QCD1</accession>
<gene>
    <name evidence="1" type="ORF">MLD38_020138</name>
</gene>
<proteinExistence type="predicted"/>
<name>A0ACB9QCD1_9MYRT</name>
<dbReference type="EMBL" id="CM042885">
    <property type="protein sequence ID" value="KAI4363990.1"/>
    <property type="molecule type" value="Genomic_DNA"/>
</dbReference>